<dbReference type="PANTHER" id="PTHR11228">
    <property type="entry name" value="RADICAL SAM DOMAIN PROTEIN"/>
    <property type="match status" value="1"/>
</dbReference>
<dbReference type="CDD" id="cd01335">
    <property type="entry name" value="Radical_SAM"/>
    <property type="match status" value="1"/>
</dbReference>
<sequence length="224" mass="24827">MPAAAPSSKPPPHVPRLIAWEVTRACAYACVHCRADAQPQREAFELTTEEGERLIDELATFENRPILVLTGGDPLMRRDLLQLAEYADQQGLRVALTPTATALVTRKRMREARAAGIRRVAFSVDAANAATHDRFRGFEGSFARTLSGMAAAHAGGLPLQVNTTVCRLNVKELERMVPALQRWGIVQWSVFFLVPTGRGTTLPMLSAHEHERVLRWLHDLSQEA</sequence>
<dbReference type="SUPFAM" id="SSF102114">
    <property type="entry name" value="Radical SAM enzymes"/>
    <property type="match status" value="1"/>
</dbReference>
<gene>
    <name evidence="6" type="ORF">LCGC14_2764060</name>
</gene>
<dbReference type="InterPro" id="IPR006638">
    <property type="entry name" value="Elp3/MiaA/NifB-like_rSAM"/>
</dbReference>
<proteinExistence type="predicted"/>
<dbReference type="EMBL" id="LAZR01050883">
    <property type="protein sequence ID" value="KKK86357.1"/>
    <property type="molecule type" value="Genomic_DNA"/>
</dbReference>
<dbReference type="InterPro" id="IPR050377">
    <property type="entry name" value="Radical_SAM_PqqE_MftC-like"/>
</dbReference>
<dbReference type="InterPro" id="IPR007197">
    <property type="entry name" value="rSAM"/>
</dbReference>
<evidence type="ECO:0000256" key="3">
    <source>
        <dbReference type="ARBA" id="ARBA00023004"/>
    </source>
</evidence>
<dbReference type="SFLD" id="SFLDG01067">
    <property type="entry name" value="SPASM/twitch_domain_containing"/>
    <property type="match status" value="1"/>
</dbReference>
<feature type="non-terminal residue" evidence="6">
    <location>
        <position position="224"/>
    </location>
</feature>
<organism evidence="6">
    <name type="scientific">marine sediment metagenome</name>
    <dbReference type="NCBI Taxonomy" id="412755"/>
    <lineage>
        <taxon>unclassified sequences</taxon>
        <taxon>metagenomes</taxon>
        <taxon>ecological metagenomes</taxon>
    </lineage>
</organism>
<dbReference type="PROSITE" id="PS51918">
    <property type="entry name" value="RADICAL_SAM"/>
    <property type="match status" value="1"/>
</dbReference>
<evidence type="ECO:0000256" key="2">
    <source>
        <dbReference type="ARBA" id="ARBA00022723"/>
    </source>
</evidence>
<dbReference type="GO" id="GO:0051536">
    <property type="term" value="F:iron-sulfur cluster binding"/>
    <property type="evidence" value="ECO:0007669"/>
    <property type="project" value="UniProtKB-KW"/>
</dbReference>
<feature type="domain" description="Radical SAM core" evidence="5">
    <location>
        <begin position="12"/>
        <end position="223"/>
    </location>
</feature>
<keyword evidence="1" id="KW-0949">S-adenosyl-L-methionine</keyword>
<reference evidence="6" key="1">
    <citation type="journal article" date="2015" name="Nature">
        <title>Complex archaea that bridge the gap between prokaryotes and eukaryotes.</title>
        <authorList>
            <person name="Spang A."/>
            <person name="Saw J.H."/>
            <person name="Jorgensen S.L."/>
            <person name="Zaremba-Niedzwiedzka K."/>
            <person name="Martijn J."/>
            <person name="Lind A.E."/>
            <person name="van Eijk R."/>
            <person name="Schleper C."/>
            <person name="Guy L."/>
            <person name="Ettema T.J."/>
        </authorList>
    </citation>
    <scope>NUCLEOTIDE SEQUENCE</scope>
</reference>
<keyword evidence="3" id="KW-0408">Iron</keyword>
<dbReference type="SFLD" id="SFLDS00029">
    <property type="entry name" value="Radical_SAM"/>
    <property type="match status" value="1"/>
</dbReference>
<dbReference type="Gene3D" id="3.20.20.70">
    <property type="entry name" value="Aldolase class I"/>
    <property type="match status" value="1"/>
</dbReference>
<dbReference type="GO" id="GO:0003824">
    <property type="term" value="F:catalytic activity"/>
    <property type="evidence" value="ECO:0007669"/>
    <property type="project" value="InterPro"/>
</dbReference>
<dbReference type="PANTHER" id="PTHR11228:SF34">
    <property type="entry name" value="TUNGSTEN-CONTAINING ALDEHYDE FERREDOXIN OXIDOREDUCTASE COFACTOR MODIFYING PROTEIN"/>
    <property type="match status" value="1"/>
</dbReference>
<name>A0A0F8YY45_9ZZZZ</name>
<evidence type="ECO:0000259" key="5">
    <source>
        <dbReference type="PROSITE" id="PS51918"/>
    </source>
</evidence>
<dbReference type="SMART" id="SM00729">
    <property type="entry name" value="Elp3"/>
    <property type="match status" value="1"/>
</dbReference>
<evidence type="ECO:0000256" key="1">
    <source>
        <dbReference type="ARBA" id="ARBA00022691"/>
    </source>
</evidence>
<dbReference type="GO" id="GO:0046872">
    <property type="term" value="F:metal ion binding"/>
    <property type="evidence" value="ECO:0007669"/>
    <property type="project" value="UniProtKB-KW"/>
</dbReference>
<dbReference type="Pfam" id="PF04055">
    <property type="entry name" value="Radical_SAM"/>
    <property type="match status" value="1"/>
</dbReference>
<evidence type="ECO:0000256" key="4">
    <source>
        <dbReference type="ARBA" id="ARBA00023014"/>
    </source>
</evidence>
<evidence type="ECO:0000313" key="6">
    <source>
        <dbReference type="EMBL" id="KKK86357.1"/>
    </source>
</evidence>
<dbReference type="InterPro" id="IPR058240">
    <property type="entry name" value="rSAM_sf"/>
</dbReference>
<accession>A0A0F8YY45</accession>
<keyword evidence="4" id="KW-0411">Iron-sulfur</keyword>
<keyword evidence="2" id="KW-0479">Metal-binding</keyword>
<dbReference type="AlphaFoldDB" id="A0A0F8YY45"/>
<comment type="caution">
    <text evidence="6">The sequence shown here is derived from an EMBL/GenBank/DDBJ whole genome shotgun (WGS) entry which is preliminary data.</text>
</comment>
<dbReference type="InterPro" id="IPR013785">
    <property type="entry name" value="Aldolase_TIM"/>
</dbReference>
<protein>
    <recommendedName>
        <fullName evidence="5">Radical SAM core domain-containing protein</fullName>
    </recommendedName>
</protein>